<dbReference type="EMBL" id="JACJKH010000013">
    <property type="protein sequence ID" value="MBM6744338.1"/>
    <property type="molecule type" value="Genomic_DNA"/>
</dbReference>
<feature type="domain" description="Coenzyme F420 hydrogenase/dehydrogenase beta subunit C-terminal" evidence="1">
    <location>
        <begin position="94"/>
        <end position="258"/>
    </location>
</feature>
<protein>
    <submittedName>
        <fullName evidence="2">Coenzyme F420 hydrogenase/dehydrogenase, beta subunit C-terminal domain</fullName>
    </submittedName>
</protein>
<keyword evidence="3" id="KW-1185">Reference proteome</keyword>
<dbReference type="Proteomes" id="UP000775686">
    <property type="component" value="Unassembled WGS sequence"/>
</dbReference>
<dbReference type="InterPro" id="IPR052977">
    <property type="entry name" value="Polyferredoxin-like_ET"/>
</dbReference>
<evidence type="ECO:0000313" key="2">
    <source>
        <dbReference type="EMBL" id="MBM6744338.1"/>
    </source>
</evidence>
<proteinExistence type="predicted"/>
<dbReference type="Pfam" id="PF04432">
    <property type="entry name" value="FrhB_FdhB_C"/>
    <property type="match status" value="1"/>
</dbReference>
<dbReference type="RefSeq" id="WP_204864120.1">
    <property type="nucleotide sequence ID" value="NZ_JACJKH010000013.1"/>
</dbReference>
<evidence type="ECO:0000259" key="1">
    <source>
        <dbReference type="Pfam" id="PF04432"/>
    </source>
</evidence>
<accession>A0ABS2EHK9</accession>
<gene>
    <name evidence="2" type="ORF">H6A32_08460</name>
</gene>
<dbReference type="PANTHER" id="PTHR43193">
    <property type="match status" value="1"/>
</dbReference>
<name>A0ABS2EHK9_9FIRM</name>
<comment type="caution">
    <text evidence="2">The sequence shown here is derived from an EMBL/GenBank/DDBJ whole genome shotgun (WGS) entry which is preliminary data.</text>
</comment>
<dbReference type="InterPro" id="IPR007525">
    <property type="entry name" value="FrhB_FdhB_C"/>
</dbReference>
<reference evidence="2 3" key="1">
    <citation type="journal article" date="2021" name="Sci. Rep.">
        <title>The distribution of antibiotic resistance genes in chicken gut microbiota commensals.</title>
        <authorList>
            <person name="Juricova H."/>
            <person name="Matiasovicova J."/>
            <person name="Kubasova T."/>
            <person name="Cejkova D."/>
            <person name="Rychlik I."/>
        </authorList>
    </citation>
    <scope>NUCLEOTIDE SEQUENCE [LARGE SCALE GENOMIC DNA]</scope>
    <source>
        <strain evidence="2 3">An770</strain>
    </source>
</reference>
<sequence length="328" mass="38092">MSTILNTYAAYSKDINIKMASSSGGIFSLLAEEIINRKGIVYGVSMSQDCKYAEFIRVDTYSDLAKLRGSKYLQARVGRTYRKVKSDLESELTVLFTGTGCQINGLKNFLGKEYSNLYCIDVICHGVPSPKLWREYVEYNEKQQNKRLVSINFRCKDDSWIDFGIKRKDEGKNELYISKDKDPYMIMFLRDYCLRLSCYKCLAKNDYKSDLTLADFWGIDEVVPELNDGKGTSLVMIRTEKGRKLFEDIKKEIVFKEVSYEDGVRNNKAEYSSADRPEERNYFFDDLNVKSFEEMIIRYGKPTTISLKRKIKNKIIEMILKITERGIN</sequence>
<evidence type="ECO:0000313" key="3">
    <source>
        <dbReference type="Proteomes" id="UP000775686"/>
    </source>
</evidence>
<organism evidence="2 3">
    <name type="scientific">Drancourtella massiliensis</name>
    <dbReference type="NCBI Taxonomy" id="1632013"/>
    <lineage>
        <taxon>Bacteria</taxon>
        <taxon>Bacillati</taxon>
        <taxon>Bacillota</taxon>
        <taxon>Clostridia</taxon>
        <taxon>Eubacteriales</taxon>
        <taxon>Oscillospiraceae</taxon>
        <taxon>Drancourtella</taxon>
    </lineage>
</organism>
<dbReference type="PANTHER" id="PTHR43193:SF2">
    <property type="entry name" value="POLYFERREDOXIN PROTEIN FWDF"/>
    <property type="match status" value="1"/>
</dbReference>